<keyword evidence="9 12" id="KW-0210">Decarboxylase</keyword>
<dbReference type="CDD" id="cd00717">
    <property type="entry name" value="URO-D"/>
    <property type="match status" value="1"/>
</dbReference>
<evidence type="ECO:0000256" key="11">
    <source>
        <dbReference type="ARBA" id="ARBA00023244"/>
    </source>
</evidence>
<dbReference type="SUPFAM" id="SSF51726">
    <property type="entry name" value="UROD/MetE-like"/>
    <property type="match status" value="1"/>
</dbReference>
<evidence type="ECO:0000313" key="17">
    <source>
        <dbReference type="EMBL" id="PPE75037.1"/>
    </source>
</evidence>
<dbReference type="EC" id="4.1.1.37" evidence="6 12"/>
<evidence type="ECO:0000256" key="4">
    <source>
        <dbReference type="ARBA" id="ARBA00009935"/>
    </source>
</evidence>
<dbReference type="FunFam" id="3.20.20.210:FF:000001">
    <property type="entry name" value="Uroporphyrinogen decarboxylase"/>
    <property type="match status" value="1"/>
</dbReference>
<dbReference type="Proteomes" id="UP000238220">
    <property type="component" value="Unassembled WGS sequence"/>
</dbReference>
<keyword evidence="8 12" id="KW-0963">Cytoplasm</keyword>
<comment type="caution">
    <text evidence="12">Lacks conserved residue(s) required for the propagation of feature annotation.</text>
</comment>
<dbReference type="InterPro" id="IPR038071">
    <property type="entry name" value="UROD/MetE-like_sf"/>
</dbReference>
<evidence type="ECO:0000256" key="8">
    <source>
        <dbReference type="ARBA" id="ARBA00022490"/>
    </source>
</evidence>
<evidence type="ECO:0000256" key="10">
    <source>
        <dbReference type="ARBA" id="ARBA00023239"/>
    </source>
</evidence>
<feature type="binding site" evidence="12">
    <location>
        <begin position="26"/>
        <end position="30"/>
    </location>
    <ligand>
        <name>substrate</name>
    </ligand>
</feature>
<sequence length="351" mass="38660">MQLDNDRFLRALKRQPVDRTPVWMMRQAGRYLPEYRESRKKAKDFMALCRNPELCCEVTLQPLARYPLDAAILFSDILTIPDAMGLGLRFVEGEGPVFDRPLRDAHAIEAIGVPDPEGELRYVMDAVRTIRGALGRKLPLIGFAGSPWTLATYMVEGAGGSDYANIKRMAFDTPEMLDSLLAKLSASVSLYLEAQIAAGADAAMVFDTWGGVLSPALYERFSLQPMQRIVAHLKRVAPHIPVILFTKNGGQHLERMAATGCDALGVDWTTDLSVARARVGRQVALQGNLDPISLFARPERIEAEVARVLQDFGHGPGHVFNLGHGILPQTPPEHAGAMIEAVRQLSPAYHK</sequence>
<gene>
    <name evidence="12" type="primary">hemE</name>
    <name evidence="17" type="ORF">C3942_05005</name>
</gene>
<comment type="pathway">
    <text evidence="3 12 13">Porphyrin-containing compound metabolism; protoporphyrin-IX biosynthesis; coproporphyrinogen-III from 5-aminolevulinate: step 4/4.</text>
</comment>
<evidence type="ECO:0000256" key="12">
    <source>
        <dbReference type="HAMAP-Rule" id="MF_00218"/>
    </source>
</evidence>
<accession>A0A2S5TJA8</accession>
<keyword evidence="18" id="KW-1185">Reference proteome</keyword>
<dbReference type="PANTHER" id="PTHR21091:SF169">
    <property type="entry name" value="UROPORPHYRINOGEN DECARBOXYLASE"/>
    <property type="match status" value="1"/>
</dbReference>
<feature type="site" description="Transition state stabilizer" evidence="12">
    <location>
        <position position="76"/>
    </location>
</feature>
<evidence type="ECO:0000256" key="6">
    <source>
        <dbReference type="ARBA" id="ARBA00012288"/>
    </source>
</evidence>
<evidence type="ECO:0000313" key="18">
    <source>
        <dbReference type="Proteomes" id="UP000238220"/>
    </source>
</evidence>
<feature type="binding site" evidence="12">
    <location>
        <position position="76"/>
    </location>
    <ligand>
        <name>substrate</name>
    </ligand>
</feature>
<dbReference type="GO" id="GO:0005829">
    <property type="term" value="C:cytosol"/>
    <property type="evidence" value="ECO:0007669"/>
    <property type="project" value="TreeGrafter"/>
</dbReference>
<dbReference type="RefSeq" id="WP_104229263.1">
    <property type="nucleotide sequence ID" value="NZ_PSNW01000002.1"/>
</dbReference>
<reference evidence="17 18" key="1">
    <citation type="submission" date="2018-02" db="EMBL/GenBank/DDBJ databases">
        <title>Genome sequencing of Solimonas sp. HR-BB.</title>
        <authorList>
            <person name="Lee Y."/>
            <person name="Jeon C.O."/>
        </authorList>
    </citation>
    <scope>NUCLEOTIDE SEQUENCE [LARGE SCALE GENOMIC DNA]</scope>
    <source>
        <strain evidence="17 18">HR-BB</strain>
    </source>
</reference>
<dbReference type="PROSITE" id="PS00907">
    <property type="entry name" value="UROD_2"/>
    <property type="match status" value="1"/>
</dbReference>
<dbReference type="EMBL" id="PSNW01000002">
    <property type="protein sequence ID" value="PPE75037.1"/>
    <property type="molecule type" value="Genomic_DNA"/>
</dbReference>
<feature type="domain" description="Uroporphyrinogen decarboxylase (URO-D)" evidence="16">
    <location>
        <begin position="141"/>
        <end position="157"/>
    </location>
</feature>
<dbReference type="OrthoDB" id="9806656at2"/>
<dbReference type="Pfam" id="PF01208">
    <property type="entry name" value="URO-D"/>
    <property type="match status" value="1"/>
</dbReference>
<dbReference type="UniPathway" id="UPA00251">
    <property type="reaction ID" value="UER00321"/>
</dbReference>
<evidence type="ECO:0000256" key="5">
    <source>
        <dbReference type="ARBA" id="ARBA00011738"/>
    </source>
</evidence>
<feature type="binding site" evidence="12">
    <location>
        <position position="153"/>
    </location>
    <ligand>
        <name>substrate</name>
    </ligand>
</feature>
<dbReference type="AlphaFoldDB" id="A0A2S5TJA8"/>
<feature type="binding site" evidence="12">
    <location>
        <position position="324"/>
    </location>
    <ligand>
        <name>substrate</name>
    </ligand>
</feature>
<evidence type="ECO:0000256" key="7">
    <source>
        <dbReference type="ARBA" id="ARBA00014308"/>
    </source>
</evidence>
<evidence type="ECO:0000259" key="15">
    <source>
        <dbReference type="PROSITE" id="PS00906"/>
    </source>
</evidence>
<dbReference type="InterPro" id="IPR006361">
    <property type="entry name" value="Uroporphyrinogen_deCO2ase_HemE"/>
</dbReference>
<evidence type="ECO:0000256" key="1">
    <source>
        <dbReference type="ARBA" id="ARBA00002448"/>
    </source>
</evidence>
<feature type="binding site" evidence="12">
    <location>
        <position position="208"/>
    </location>
    <ligand>
        <name>substrate</name>
    </ligand>
</feature>
<dbReference type="HAMAP" id="MF_00218">
    <property type="entry name" value="URO_D"/>
    <property type="match status" value="1"/>
</dbReference>
<dbReference type="GO" id="GO:0019353">
    <property type="term" value="P:protoporphyrinogen IX biosynthetic process from glutamate"/>
    <property type="evidence" value="ECO:0007669"/>
    <property type="project" value="TreeGrafter"/>
</dbReference>
<protein>
    <recommendedName>
        <fullName evidence="7 12">Uroporphyrinogen decarboxylase</fullName>
        <shortName evidence="12">UPD</shortName>
        <shortName evidence="12">URO-D</shortName>
        <ecNumber evidence="6 12">4.1.1.37</ecNumber>
    </recommendedName>
</protein>
<comment type="catalytic activity">
    <reaction evidence="12 13">
        <text>uroporphyrinogen III + 4 H(+) = coproporphyrinogen III + 4 CO2</text>
        <dbReference type="Rhea" id="RHEA:19865"/>
        <dbReference type="ChEBI" id="CHEBI:15378"/>
        <dbReference type="ChEBI" id="CHEBI:16526"/>
        <dbReference type="ChEBI" id="CHEBI:57308"/>
        <dbReference type="ChEBI" id="CHEBI:57309"/>
        <dbReference type="EC" id="4.1.1.37"/>
    </reaction>
</comment>
<comment type="function">
    <text evidence="1 12">Catalyzes the decarboxylation of four acetate groups of uroporphyrinogen-III to yield coproporphyrinogen-III.</text>
</comment>
<dbReference type="Gene3D" id="3.20.20.210">
    <property type="match status" value="1"/>
</dbReference>
<evidence type="ECO:0000256" key="2">
    <source>
        <dbReference type="ARBA" id="ARBA00004496"/>
    </source>
</evidence>
<evidence type="ECO:0000256" key="13">
    <source>
        <dbReference type="RuleBase" id="RU000554"/>
    </source>
</evidence>
<proteinExistence type="inferred from homology"/>
<dbReference type="PANTHER" id="PTHR21091">
    <property type="entry name" value="METHYLTETRAHYDROFOLATE:HOMOCYSTEINE METHYLTRANSFERASE RELATED"/>
    <property type="match status" value="1"/>
</dbReference>
<keyword evidence="11 12" id="KW-0627">Porphyrin biosynthesis</keyword>
<dbReference type="GO" id="GO:0004853">
    <property type="term" value="F:uroporphyrinogen decarboxylase activity"/>
    <property type="evidence" value="ECO:0007669"/>
    <property type="project" value="UniProtKB-UniRule"/>
</dbReference>
<evidence type="ECO:0000256" key="14">
    <source>
        <dbReference type="RuleBase" id="RU004169"/>
    </source>
</evidence>
<dbReference type="InterPro" id="IPR000257">
    <property type="entry name" value="Uroporphyrinogen_deCOase"/>
</dbReference>
<evidence type="ECO:0000259" key="16">
    <source>
        <dbReference type="PROSITE" id="PS00907"/>
    </source>
</evidence>
<comment type="subunit">
    <text evidence="5 12">Homodimer.</text>
</comment>
<keyword evidence="10 12" id="KW-0456">Lyase</keyword>
<comment type="similarity">
    <text evidence="4 12 14">Belongs to the uroporphyrinogen decarboxylase family.</text>
</comment>
<organism evidence="17 18">
    <name type="scientific">Solimonas fluminis</name>
    <dbReference type="NCBI Taxonomy" id="2086571"/>
    <lineage>
        <taxon>Bacteria</taxon>
        <taxon>Pseudomonadati</taxon>
        <taxon>Pseudomonadota</taxon>
        <taxon>Gammaproteobacteria</taxon>
        <taxon>Nevskiales</taxon>
        <taxon>Nevskiaceae</taxon>
        <taxon>Solimonas</taxon>
    </lineage>
</organism>
<name>A0A2S5TJA8_9GAMM</name>
<dbReference type="PROSITE" id="PS00906">
    <property type="entry name" value="UROD_1"/>
    <property type="match status" value="1"/>
</dbReference>
<comment type="caution">
    <text evidence="17">The sequence shown here is derived from an EMBL/GenBank/DDBJ whole genome shotgun (WGS) entry which is preliminary data.</text>
</comment>
<feature type="domain" description="Uroporphyrinogen decarboxylase (URO-D)" evidence="15">
    <location>
        <begin position="21"/>
        <end position="30"/>
    </location>
</feature>
<evidence type="ECO:0000256" key="3">
    <source>
        <dbReference type="ARBA" id="ARBA00004804"/>
    </source>
</evidence>
<comment type="subcellular location">
    <subcellularLocation>
        <location evidence="2 12">Cytoplasm</location>
    </subcellularLocation>
</comment>
<evidence type="ECO:0000256" key="9">
    <source>
        <dbReference type="ARBA" id="ARBA00022793"/>
    </source>
</evidence>
<dbReference type="NCBIfam" id="TIGR01464">
    <property type="entry name" value="hemE"/>
    <property type="match status" value="1"/>
</dbReference>